<dbReference type="CDD" id="cd00102">
    <property type="entry name" value="IPT"/>
    <property type="match status" value="2"/>
</dbReference>
<evidence type="ECO:0000259" key="2">
    <source>
        <dbReference type="Pfam" id="PF01833"/>
    </source>
</evidence>
<dbReference type="GeneID" id="17320286"/>
<evidence type="ECO:0000259" key="3">
    <source>
        <dbReference type="Pfam" id="PF11721"/>
    </source>
</evidence>
<feature type="signal peptide" evidence="1">
    <location>
        <begin position="1"/>
        <end position="17"/>
    </location>
</feature>
<protein>
    <recommendedName>
        <fullName evidence="6">IPT/TIG domain-containing protein</fullName>
    </recommendedName>
</protein>
<accession>R7Q429</accession>
<dbReference type="Pfam" id="PF01833">
    <property type="entry name" value="TIG"/>
    <property type="match status" value="2"/>
</dbReference>
<dbReference type="AlphaFoldDB" id="R7Q429"/>
<evidence type="ECO:0000313" key="5">
    <source>
        <dbReference type="Proteomes" id="UP000012073"/>
    </source>
</evidence>
<dbReference type="KEGG" id="ccp:CHC_T00001639001"/>
<sequence length="1006" mass="106308">MLVAVLLLALLGCVARSAKVYRYNAGGLRVGDYEPDPINFVKGKNLFHRGPRMSGLGVGTSHRWAGDTGFAYEFPTGEGTFDIDLVFAEIFEPAQTVGGRVFSVAAEGEILLDNYDVYKKVGANKELKETLSNIKTTDGTLSLSFIKGPQENPMVSGISIRQSNGEDFEMGEAVTGEGTDGKAPDNIPDGSDFDHQAHAVAGGPYTETDFNNDGEIILKLDGTLSHSHYNNPDTGESGVIKKYSWAVNGKTISEKPIFTAKFQLGVTKLVLTVTDQKGDTATANTEVLALPSSVGGVYCYYYGDTNSIDPKLKSNPRPEEGHSNNVIDFDDDEFKFSRKDAPANIGGTDEWAARCLTDVTVLTTKRYKLSVKYRGAGAAIYVKGVLKASGGASDKGPKTITANTVLTIGATSVQVIYYQKGSPSSLQFLIDDEIAPPSALGFQSSDIIPTISRTSSPTANPDGNGQLQISGTGFFNNPTVKIGNHIASFSVVSATEIVVNPIPSEAEAGSTVAPITVTNNAGVSNVMELTYEDNGGKGVSWDQTFLKSASGDRLSVKQITSIAIGPDSKYYLGSIQGFVTNLDVDKDLKVTSQCVGDKLGDSRAILGLAFNYKSSAVRVYVTSNTLYWAFGGPFKGKVDGWANGAVETFISGCGCLCYEKKIVTGLPVSNHDHGVNGLVFLPNGDLLINVGGATNAGVNTPGNKLGGWPESPLSAAVVIAKLSKGSSFNGNIKYEQYTDPETTKQTAGDVSVYAPGLRNPFGITLLTNGEVWATDNGGNFDFGEVSKDCTTDIPFSEKMYDEINKIIPGLYYGHPNRNRGGSQCVFQGGSGKAATLVTSATTGIAEYTSNVFGKDLKGELILSKYPASGSGQVWRMKAADQAEEIAMADYSGLSVVVGKHGELIMPRVQQGFVAVLKPKYSVPSEPMVIAVSPRRGLGGSKVFVSGENFAEGMSVSFGGKAGTDIDVVNSNGLYVKVPSGSGNVVVQVTVGGATSANPEGYDFIYA</sequence>
<organism evidence="4 5">
    <name type="scientific">Chondrus crispus</name>
    <name type="common">Carrageen Irish moss</name>
    <name type="synonym">Polymorpha crispa</name>
    <dbReference type="NCBI Taxonomy" id="2769"/>
    <lineage>
        <taxon>Eukaryota</taxon>
        <taxon>Rhodophyta</taxon>
        <taxon>Florideophyceae</taxon>
        <taxon>Rhodymeniophycidae</taxon>
        <taxon>Gigartinales</taxon>
        <taxon>Gigartinaceae</taxon>
        <taxon>Chondrus</taxon>
    </lineage>
</organism>
<feature type="domain" description="Malectin" evidence="3">
    <location>
        <begin position="62"/>
        <end position="158"/>
    </location>
</feature>
<dbReference type="Gene3D" id="2.120.10.30">
    <property type="entry name" value="TolB, C-terminal domain"/>
    <property type="match status" value="1"/>
</dbReference>
<dbReference type="SUPFAM" id="SSF50952">
    <property type="entry name" value="Soluble quinoprotein glucose dehydrogenase"/>
    <property type="match status" value="1"/>
</dbReference>
<dbReference type="Gene3D" id="2.60.40.10">
    <property type="entry name" value="Immunoglobulins"/>
    <property type="match status" value="2"/>
</dbReference>
<dbReference type="Gramene" id="CDF32774">
    <property type="protein sequence ID" value="CDF32774"/>
    <property type="gene ID" value="CHC_T00001639001"/>
</dbReference>
<evidence type="ECO:0000256" key="1">
    <source>
        <dbReference type="SAM" id="SignalP"/>
    </source>
</evidence>
<proteinExistence type="predicted"/>
<gene>
    <name evidence="4" type="ORF">CHC_T00001639001</name>
</gene>
<feature type="domain" description="IPT/TIG" evidence="2">
    <location>
        <begin position="449"/>
        <end position="531"/>
    </location>
</feature>
<dbReference type="Pfam" id="PF11721">
    <property type="entry name" value="Malectin"/>
    <property type="match status" value="1"/>
</dbReference>
<evidence type="ECO:0000313" key="4">
    <source>
        <dbReference type="EMBL" id="CDF32774.1"/>
    </source>
</evidence>
<dbReference type="InterPro" id="IPR014756">
    <property type="entry name" value="Ig_E-set"/>
</dbReference>
<dbReference type="OrthoDB" id="663146at2759"/>
<name>R7Q429_CHOCR</name>
<dbReference type="STRING" id="2769.R7Q429"/>
<feature type="chain" id="PRO_5004454432" description="IPT/TIG domain-containing protein" evidence="1">
    <location>
        <begin position="18"/>
        <end position="1006"/>
    </location>
</feature>
<keyword evidence="1" id="KW-0732">Signal</keyword>
<feature type="domain" description="IPT/TIG" evidence="2">
    <location>
        <begin position="927"/>
        <end position="1000"/>
    </location>
</feature>
<reference evidence="5" key="1">
    <citation type="journal article" date="2013" name="Proc. Natl. Acad. Sci. U.S.A.">
        <title>Genome structure and metabolic features in the red seaweed Chondrus crispus shed light on evolution of the Archaeplastida.</title>
        <authorList>
            <person name="Collen J."/>
            <person name="Porcel B."/>
            <person name="Carre W."/>
            <person name="Ball S.G."/>
            <person name="Chaparro C."/>
            <person name="Tonon T."/>
            <person name="Barbeyron T."/>
            <person name="Michel G."/>
            <person name="Noel B."/>
            <person name="Valentin K."/>
            <person name="Elias M."/>
            <person name="Artiguenave F."/>
            <person name="Arun A."/>
            <person name="Aury J.M."/>
            <person name="Barbosa-Neto J.F."/>
            <person name="Bothwell J.H."/>
            <person name="Bouget F.Y."/>
            <person name="Brillet L."/>
            <person name="Cabello-Hurtado F."/>
            <person name="Capella-Gutierrez S."/>
            <person name="Charrier B."/>
            <person name="Cladiere L."/>
            <person name="Cock J.M."/>
            <person name="Coelho S.M."/>
            <person name="Colleoni C."/>
            <person name="Czjzek M."/>
            <person name="Da Silva C."/>
            <person name="Delage L."/>
            <person name="Denoeud F."/>
            <person name="Deschamps P."/>
            <person name="Dittami S.M."/>
            <person name="Gabaldon T."/>
            <person name="Gachon C.M."/>
            <person name="Groisillier A."/>
            <person name="Herve C."/>
            <person name="Jabbari K."/>
            <person name="Katinka M."/>
            <person name="Kloareg B."/>
            <person name="Kowalczyk N."/>
            <person name="Labadie K."/>
            <person name="Leblanc C."/>
            <person name="Lopez P.J."/>
            <person name="McLachlan D.H."/>
            <person name="Meslet-Cladiere L."/>
            <person name="Moustafa A."/>
            <person name="Nehr Z."/>
            <person name="Nyvall Collen P."/>
            <person name="Panaud O."/>
            <person name="Partensky F."/>
            <person name="Poulain J."/>
            <person name="Rensing S.A."/>
            <person name="Rousvoal S."/>
            <person name="Samson G."/>
            <person name="Symeonidi A."/>
            <person name="Weissenbach J."/>
            <person name="Zambounis A."/>
            <person name="Wincker P."/>
            <person name="Boyen C."/>
        </authorList>
    </citation>
    <scope>NUCLEOTIDE SEQUENCE [LARGE SCALE GENOMIC DNA]</scope>
    <source>
        <strain evidence="5">cv. Stackhouse</strain>
    </source>
</reference>
<dbReference type="InterPro" id="IPR011042">
    <property type="entry name" value="6-blade_b-propeller_TolB-like"/>
</dbReference>
<dbReference type="InterPro" id="IPR013783">
    <property type="entry name" value="Ig-like_fold"/>
</dbReference>
<dbReference type="Proteomes" id="UP000012073">
    <property type="component" value="Unassembled WGS sequence"/>
</dbReference>
<keyword evidence="5" id="KW-1185">Reference proteome</keyword>
<dbReference type="InterPro" id="IPR021720">
    <property type="entry name" value="Malectin_dom"/>
</dbReference>
<dbReference type="EMBL" id="HG001579">
    <property type="protein sequence ID" value="CDF32774.1"/>
    <property type="molecule type" value="Genomic_DNA"/>
</dbReference>
<dbReference type="InterPro" id="IPR002909">
    <property type="entry name" value="IPT_dom"/>
</dbReference>
<evidence type="ECO:0008006" key="6">
    <source>
        <dbReference type="Google" id="ProtNLM"/>
    </source>
</evidence>
<dbReference type="InterPro" id="IPR011041">
    <property type="entry name" value="Quinoprot_gluc/sorb_DH_b-prop"/>
</dbReference>
<dbReference type="Gene3D" id="2.60.120.430">
    <property type="entry name" value="Galactose-binding lectin"/>
    <property type="match status" value="1"/>
</dbReference>
<dbReference type="PhylomeDB" id="R7Q429"/>
<dbReference type="SUPFAM" id="SSF81296">
    <property type="entry name" value="E set domains"/>
    <property type="match status" value="2"/>
</dbReference>
<dbReference type="RefSeq" id="XP_005712575.1">
    <property type="nucleotide sequence ID" value="XM_005712518.1"/>
</dbReference>